<dbReference type="Gene3D" id="1.10.8.590">
    <property type="match status" value="1"/>
</dbReference>
<dbReference type="PANTHER" id="PTHR42786">
    <property type="entry name" value="TRNA/RRNA METHYLTRANSFERASE"/>
    <property type="match status" value="1"/>
</dbReference>
<dbReference type="GO" id="GO:0106339">
    <property type="term" value="F:tRNA (cytidine(32)-2'-O)-methyltransferase activity"/>
    <property type="evidence" value="ECO:0007669"/>
    <property type="project" value="RHEA"/>
</dbReference>
<proteinExistence type="inferred from homology"/>
<dbReference type="RefSeq" id="WP_090729255.1">
    <property type="nucleotide sequence ID" value="NZ_FOOU01000012.1"/>
</dbReference>
<dbReference type="OrthoDB" id="9806346at2"/>
<keyword evidence="2 5" id="KW-0489">Methyltransferase</keyword>
<dbReference type="InterPro" id="IPR001537">
    <property type="entry name" value="SpoU_MeTrfase"/>
</dbReference>
<dbReference type="CDD" id="cd18093">
    <property type="entry name" value="SpoU-like_TrmJ"/>
    <property type="match status" value="1"/>
</dbReference>
<dbReference type="InterPro" id="IPR029028">
    <property type="entry name" value="Alpha/beta_knot_MTases"/>
</dbReference>
<keyword evidence="5" id="KW-0819">tRNA processing</keyword>
<evidence type="ECO:0000256" key="1">
    <source>
        <dbReference type="ARBA" id="ARBA00007228"/>
    </source>
</evidence>
<evidence type="ECO:0000256" key="4">
    <source>
        <dbReference type="ARBA" id="ARBA00022691"/>
    </source>
</evidence>
<evidence type="ECO:0000313" key="8">
    <source>
        <dbReference type="Proteomes" id="UP000198623"/>
    </source>
</evidence>
<dbReference type="PIRSF" id="PIRSF004808">
    <property type="entry name" value="LasT"/>
    <property type="match status" value="1"/>
</dbReference>
<evidence type="ECO:0000256" key="2">
    <source>
        <dbReference type="ARBA" id="ARBA00022603"/>
    </source>
</evidence>
<dbReference type="GO" id="GO:0005829">
    <property type="term" value="C:cytosol"/>
    <property type="evidence" value="ECO:0007669"/>
    <property type="project" value="TreeGrafter"/>
</dbReference>
<dbReference type="Proteomes" id="UP000198623">
    <property type="component" value="Unassembled WGS sequence"/>
</dbReference>
<accession>A0A1I2UFQ1</accession>
<reference evidence="8" key="1">
    <citation type="submission" date="2016-10" db="EMBL/GenBank/DDBJ databases">
        <authorList>
            <person name="Varghese N."/>
            <person name="Submissions S."/>
        </authorList>
    </citation>
    <scope>NUCLEOTIDE SEQUENCE [LARGE SCALE GENOMIC DNA]</scope>
    <source>
        <strain evidence="8">CGMCC 1.10971</strain>
    </source>
</reference>
<keyword evidence="3 7" id="KW-0808">Transferase</keyword>
<dbReference type="GO" id="GO:0160206">
    <property type="term" value="F:tRNA (cytidine(32)/uridine(32)-2'-O)-methyltransferase activity"/>
    <property type="evidence" value="ECO:0007669"/>
    <property type="project" value="UniProtKB-EC"/>
</dbReference>
<protein>
    <recommendedName>
        <fullName evidence="5">tRNA (cytidine/uridine-2'-O-)-methyltransferase TrmJ</fullName>
        <ecNumber evidence="5">2.1.1.200</ecNumber>
    </recommendedName>
    <alternativeName>
        <fullName evidence="5">tRNA (cytidine(32)/uridine(32)-2'-O)-methyltransferase</fullName>
    </alternativeName>
    <alternativeName>
        <fullName evidence="5">tRNA Cm32/Um32 methyltransferase</fullName>
    </alternativeName>
</protein>
<dbReference type="Gene3D" id="3.40.1280.10">
    <property type="match status" value="1"/>
</dbReference>
<dbReference type="SUPFAM" id="SSF75217">
    <property type="entry name" value="alpha/beta knot"/>
    <property type="match status" value="1"/>
</dbReference>
<dbReference type="NCBIfam" id="TIGR00050">
    <property type="entry name" value="rRNA_methyl_1"/>
    <property type="match status" value="1"/>
</dbReference>
<gene>
    <name evidence="5" type="primary">trmJ</name>
    <name evidence="7" type="ORF">SAMN05216175_112110</name>
</gene>
<evidence type="ECO:0000256" key="5">
    <source>
        <dbReference type="RuleBase" id="RU362024"/>
    </source>
</evidence>
<evidence type="ECO:0000313" key="7">
    <source>
        <dbReference type="EMBL" id="SFG74477.1"/>
    </source>
</evidence>
<name>A0A1I2UFQ1_9GAMM</name>
<dbReference type="PANTHER" id="PTHR42786:SF2">
    <property type="entry name" value="TRNA (CYTIDINE_URIDINE-2'-O-)-METHYLTRANSFERASE TRMJ"/>
    <property type="match status" value="1"/>
</dbReference>
<comment type="similarity">
    <text evidence="1">Belongs to the class IV-like SAM-binding methyltransferase superfamily. RNA methyltransferase TrmH family.</text>
</comment>
<keyword evidence="8" id="KW-1185">Reference proteome</keyword>
<keyword evidence="4 5" id="KW-0949">S-adenosyl-L-methionine</keyword>
<dbReference type="EMBL" id="FOOU01000012">
    <property type="protein sequence ID" value="SFG74477.1"/>
    <property type="molecule type" value="Genomic_DNA"/>
</dbReference>
<comment type="catalytic activity">
    <reaction evidence="5">
        <text>cytidine(32) in tRNA + S-adenosyl-L-methionine = 2'-O-methylcytidine(32) in tRNA + S-adenosyl-L-homocysteine + H(+)</text>
        <dbReference type="Rhea" id="RHEA:42932"/>
        <dbReference type="Rhea" id="RHEA-COMP:10288"/>
        <dbReference type="Rhea" id="RHEA-COMP:10289"/>
        <dbReference type="ChEBI" id="CHEBI:15378"/>
        <dbReference type="ChEBI" id="CHEBI:57856"/>
        <dbReference type="ChEBI" id="CHEBI:59789"/>
        <dbReference type="ChEBI" id="CHEBI:74495"/>
        <dbReference type="ChEBI" id="CHEBI:82748"/>
        <dbReference type="EC" id="2.1.1.200"/>
    </reaction>
</comment>
<dbReference type="AlphaFoldDB" id="A0A1I2UFQ1"/>
<dbReference type="FunFam" id="3.40.1280.10:FF:000006">
    <property type="entry name" value="Uncharacterized tRNA/rRNA methyltransferase HI_0380"/>
    <property type="match status" value="1"/>
</dbReference>
<dbReference type="EC" id="2.1.1.200" evidence="5"/>
<comment type="subcellular location">
    <subcellularLocation>
        <location evidence="5">Cytoplasm</location>
    </subcellularLocation>
</comment>
<dbReference type="GO" id="GO:0002128">
    <property type="term" value="P:tRNA nucleoside ribose methylation"/>
    <property type="evidence" value="ECO:0007669"/>
    <property type="project" value="TreeGrafter"/>
</dbReference>
<dbReference type="GO" id="GO:0003723">
    <property type="term" value="F:RNA binding"/>
    <property type="evidence" value="ECO:0007669"/>
    <property type="project" value="InterPro"/>
</dbReference>
<dbReference type="InterPro" id="IPR004384">
    <property type="entry name" value="RNA_MeTrfase_TrmJ/LasT"/>
</dbReference>
<evidence type="ECO:0000259" key="6">
    <source>
        <dbReference type="Pfam" id="PF00588"/>
    </source>
</evidence>
<comment type="subunit">
    <text evidence="5">Homodimer.</text>
</comment>
<comment type="catalytic activity">
    <reaction evidence="5">
        <text>uridine(32) in tRNA + S-adenosyl-L-methionine = 2'-O-methyluridine(32) in tRNA + S-adenosyl-L-homocysteine + H(+)</text>
        <dbReference type="Rhea" id="RHEA:42936"/>
        <dbReference type="Rhea" id="RHEA-COMP:10107"/>
        <dbReference type="Rhea" id="RHEA-COMP:10290"/>
        <dbReference type="ChEBI" id="CHEBI:15378"/>
        <dbReference type="ChEBI" id="CHEBI:57856"/>
        <dbReference type="ChEBI" id="CHEBI:59789"/>
        <dbReference type="ChEBI" id="CHEBI:65315"/>
        <dbReference type="ChEBI" id="CHEBI:74478"/>
        <dbReference type="EC" id="2.1.1.200"/>
    </reaction>
</comment>
<organism evidence="7 8">
    <name type="scientific">Neptunomonas qingdaonensis</name>
    <dbReference type="NCBI Taxonomy" id="1045558"/>
    <lineage>
        <taxon>Bacteria</taxon>
        <taxon>Pseudomonadati</taxon>
        <taxon>Pseudomonadota</taxon>
        <taxon>Gammaproteobacteria</taxon>
        <taxon>Oceanospirillales</taxon>
        <taxon>Oceanospirillaceae</taxon>
        <taxon>Neptunomonas</taxon>
    </lineage>
</organism>
<keyword evidence="5" id="KW-0963">Cytoplasm</keyword>
<dbReference type="Pfam" id="PF00588">
    <property type="entry name" value="SpoU_methylase"/>
    <property type="match status" value="1"/>
</dbReference>
<sequence length="248" mass="27393">MKLENIRIVLVNTSHPGNIGGVARAMKNMGLSDLSLVAPKIFPSGDADARAAGAADILRSASVVASLQEAIADAHLIVGASARGRNIPWPVMDPHELAGVASSLRDTQKMAIVFGREDRGLTNDELQLCHHHVHIPSVEGFSSLNLAAAVQVIAYELRMAQLKEVDARTQAPQWGTDWDVELSQHKELELLFEHLEKVLVEVDFLDPQSPRHLMPRLRRLFQRAVPDKVEVNILRGMLSHIQKKNDLK</sequence>
<evidence type="ECO:0000256" key="3">
    <source>
        <dbReference type="ARBA" id="ARBA00022679"/>
    </source>
</evidence>
<feature type="domain" description="tRNA/rRNA methyltransferase SpoU type" evidence="6">
    <location>
        <begin position="6"/>
        <end position="155"/>
    </location>
</feature>
<dbReference type="InterPro" id="IPR029026">
    <property type="entry name" value="tRNA_m1G_MTases_N"/>
</dbReference>
<comment type="function">
    <text evidence="5">Catalyzes the formation of 2'O-methylated cytidine (Cm32) or 2'O-methylated uridine (Um32) at position 32 in tRNA.</text>
</comment>
<dbReference type="STRING" id="1045558.SAMN05216175_112110"/>